<feature type="transmembrane region" description="Helical" evidence="16">
    <location>
        <begin position="499"/>
        <end position="521"/>
    </location>
</feature>
<feature type="transmembrane region" description="Helical" evidence="16">
    <location>
        <begin position="533"/>
        <end position="555"/>
    </location>
</feature>
<sequence length="648" mass="72964">MAIYRSLRALIKQNPNRSISISFLTSSTSTSFSIRYPCNPLCFNPLLHSSTCKFLSPLSKWIVPLQGPLFLSATPWKLSQAATPLYLRSRDVLGRVETLNLNLRLLPIRAKASSPAALGAVALAPAQAWQDLAESRGPSESFVDSFVNIPNMVSMGRMFSGPFLGWMIINEWYSAALIGLTLSGATDWLDGYLARKMNINSVVGSYLDPLADKILIGSVSLAMVYKDLLPTELVGIVVLRDALLVGGAVYKRFSDLGWQWDSWYEIFNVNGTHPEKIEPLFISKVNTVFQLVLVAAALLQPEFGTEHTQTYLTYLSWLVASTTVGSTAAYGVRQYTRRPSSRWCCEDWTQPPWRGFGMGRAVLATLTPVVEVASLLSNWWDEINDSARWQDGIYYVLCAAYALVSSIALIQLIRIEVRVPEYGWTTQKVFHLMNFIVNGVRAIMFGFHTGVFLLLPKLLTWILLELPGLLFFSTYTLLVLFWAEIYHQARSLPTDKLRIVYISVNTGMYFIQACIWIYLWIDYSTVVQFIGNIFMAGVSIIAALGFLLYGGRLFFMLRCFPIESKGRRKKLHEVGSVTAICFTCFIIRCVVVLVSVFDSKDASLDVLYHPVLNLIYYMLVEVLPSALVLYILRKLPPKRVSAQYHPIR</sequence>
<dbReference type="PANTHER" id="PTHR31142">
    <property type="entry name" value="TOBAMOVIRUS MULTIPLICATION PROTEIN 1-LIKE ISOFORM X1"/>
    <property type="match status" value="1"/>
</dbReference>
<evidence type="ECO:0000259" key="17">
    <source>
        <dbReference type="Pfam" id="PF06454"/>
    </source>
</evidence>
<protein>
    <recommendedName>
        <fullName evidence="17">THH1/TOM1/TOM3 domain-containing protein</fullName>
    </recommendedName>
</protein>
<evidence type="ECO:0000256" key="1">
    <source>
        <dbReference type="ARBA" id="ARBA00001936"/>
    </source>
</evidence>
<feature type="transmembrane region" description="Helical" evidence="16">
    <location>
        <begin position="461"/>
        <end position="487"/>
    </location>
</feature>
<evidence type="ECO:0000256" key="6">
    <source>
        <dbReference type="ARBA" id="ARBA00022554"/>
    </source>
</evidence>
<dbReference type="GO" id="GO:0016780">
    <property type="term" value="F:phosphotransferase activity, for other substituted phosphate groups"/>
    <property type="evidence" value="ECO:0007669"/>
    <property type="project" value="InterPro"/>
</dbReference>
<dbReference type="PANTHER" id="PTHR31142:SF1">
    <property type="entry name" value="TOBAMOVIRUS MULTIPLICATION PROTEIN 1"/>
    <property type="match status" value="1"/>
</dbReference>
<keyword evidence="8 16" id="KW-0812">Transmembrane</keyword>
<evidence type="ECO:0000256" key="15">
    <source>
        <dbReference type="RuleBase" id="RU003750"/>
    </source>
</evidence>
<evidence type="ECO:0000256" key="13">
    <source>
        <dbReference type="ARBA" id="ARBA00023209"/>
    </source>
</evidence>
<evidence type="ECO:0000313" key="18">
    <source>
        <dbReference type="EMBL" id="KAK4783478.1"/>
    </source>
</evidence>
<dbReference type="Pfam" id="PF01066">
    <property type="entry name" value="CDP-OH_P_transf"/>
    <property type="match status" value="1"/>
</dbReference>
<keyword evidence="13" id="KW-0594">Phospholipid biosynthesis</keyword>
<evidence type="ECO:0000256" key="8">
    <source>
        <dbReference type="ARBA" id="ARBA00022692"/>
    </source>
</evidence>
<comment type="similarity">
    <text evidence="4 15">Belongs to the CDP-alcohol phosphatidyltransferase class-I family.</text>
</comment>
<keyword evidence="11" id="KW-0443">Lipid metabolism</keyword>
<keyword evidence="6" id="KW-0926">Vacuole</keyword>
<organism evidence="18 19">
    <name type="scientific">Trapa natans</name>
    <name type="common">Water chestnut</name>
    <dbReference type="NCBI Taxonomy" id="22666"/>
    <lineage>
        <taxon>Eukaryota</taxon>
        <taxon>Viridiplantae</taxon>
        <taxon>Streptophyta</taxon>
        <taxon>Embryophyta</taxon>
        <taxon>Tracheophyta</taxon>
        <taxon>Spermatophyta</taxon>
        <taxon>Magnoliopsida</taxon>
        <taxon>eudicotyledons</taxon>
        <taxon>Gunneridae</taxon>
        <taxon>Pentapetalae</taxon>
        <taxon>rosids</taxon>
        <taxon>malvids</taxon>
        <taxon>Myrtales</taxon>
        <taxon>Lythraceae</taxon>
        <taxon>Trapa</taxon>
    </lineage>
</organism>
<comment type="caution">
    <text evidence="18">The sequence shown here is derived from an EMBL/GenBank/DDBJ whole genome shotgun (WGS) entry which is preliminary data.</text>
</comment>
<dbReference type="InterPro" id="IPR048254">
    <property type="entry name" value="CDP_ALCOHOL_P_TRANSF_CS"/>
</dbReference>
<evidence type="ECO:0000256" key="12">
    <source>
        <dbReference type="ARBA" id="ARBA00023136"/>
    </source>
</evidence>
<keyword evidence="7 15" id="KW-0808">Transferase</keyword>
<dbReference type="Proteomes" id="UP001346149">
    <property type="component" value="Unassembled WGS sequence"/>
</dbReference>
<evidence type="ECO:0000256" key="9">
    <source>
        <dbReference type="ARBA" id="ARBA00022946"/>
    </source>
</evidence>
<keyword evidence="10 16" id="KW-1133">Transmembrane helix</keyword>
<dbReference type="GO" id="GO:0009705">
    <property type="term" value="C:plant-type vacuole membrane"/>
    <property type="evidence" value="ECO:0007669"/>
    <property type="project" value="TreeGrafter"/>
</dbReference>
<gene>
    <name evidence="18" type="ORF">SAY86_007852</name>
</gene>
<evidence type="ECO:0000256" key="2">
    <source>
        <dbReference type="ARBA" id="ARBA00004128"/>
    </source>
</evidence>
<evidence type="ECO:0000256" key="5">
    <source>
        <dbReference type="ARBA" id="ARBA00022516"/>
    </source>
</evidence>
<accession>A0AAN7L927</accession>
<keyword evidence="9" id="KW-0809">Transit peptide</keyword>
<feature type="transmembrane region" description="Helical" evidence="16">
    <location>
        <begin position="614"/>
        <end position="632"/>
    </location>
</feature>
<evidence type="ECO:0000256" key="11">
    <source>
        <dbReference type="ARBA" id="ARBA00023098"/>
    </source>
</evidence>
<dbReference type="InterPro" id="IPR009457">
    <property type="entry name" value="THH1/TOM1/TOM3_dom"/>
</dbReference>
<feature type="transmembrane region" description="Helical" evidence="16">
    <location>
        <begin position="392"/>
        <end position="414"/>
    </location>
</feature>
<comment type="similarity">
    <text evidence="3">Belongs to the plant tobamovirus multiplication TOM1 protein family.</text>
</comment>
<keyword evidence="5" id="KW-0444">Lipid biosynthesis</keyword>
<dbReference type="AlphaFoldDB" id="A0AAN7L927"/>
<feature type="transmembrane region" description="Helical" evidence="16">
    <location>
        <begin position="576"/>
        <end position="594"/>
    </location>
</feature>
<dbReference type="Gene3D" id="1.20.120.1760">
    <property type="match status" value="1"/>
</dbReference>
<dbReference type="GO" id="GO:0008654">
    <property type="term" value="P:phospholipid biosynthetic process"/>
    <property type="evidence" value="ECO:0007669"/>
    <property type="project" value="UniProtKB-KW"/>
</dbReference>
<dbReference type="InterPro" id="IPR000462">
    <property type="entry name" value="CDP-OH_P_trans"/>
</dbReference>
<feature type="domain" description="THH1/TOM1/TOM3" evidence="17">
    <location>
        <begin position="377"/>
        <end position="648"/>
    </location>
</feature>
<proteinExistence type="inferred from homology"/>
<reference evidence="18 19" key="1">
    <citation type="journal article" date="2023" name="Hortic Res">
        <title>Pangenome of water caltrop reveals structural variations and asymmetric subgenome divergence after allopolyploidization.</title>
        <authorList>
            <person name="Zhang X."/>
            <person name="Chen Y."/>
            <person name="Wang L."/>
            <person name="Yuan Y."/>
            <person name="Fang M."/>
            <person name="Shi L."/>
            <person name="Lu R."/>
            <person name="Comes H.P."/>
            <person name="Ma Y."/>
            <person name="Chen Y."/>
            <person name="Huang G."/>
            <person name="Zhou Y."/>
            <person name="Zheng Z."/>
            <person name="Qiu Y."/>
        </authorList>
    </citation>
    <scope>NUCLEOTIDE SEQUENCE [LARGE SCALE GENOMIC DNA]</scope>
    <source>
        <strain evidence="18">F231</strain>
    </source>
</reference>
<feature type="transmembrane region" description="Helical" evidence="16">
    <location>
        <begin position="435"/>
        <end position="455"/>
    </location>
</feature>
<evidence type="ECO:0000256" key="4">
    <source>
        <dbReference type="ARBA" id="ARBA00010441"/>
    </source>
</evidence>
<evidence type="ECO:0000256" key="14">
    <source>
        <dbReference type="ARBA" id="ARBA00023264"/>
    </source>
</evidence>
<name>A0AAN7L927_TRANT</name>
<comment type="subcellular location">
    <subcellularLocation>
        <location evidence="2">Vacuole membrane</location>
        <topology evidence="2">Multi-pass membrane protein</topology>
    </subcellularLocation>
</comment>
<dbReference type="EMBL" id="JAXQNO010000015">
    <property type="protein sequence ID" value="KAK4783478.1"/>
    <property type="molecule type" value="Genomic_DNA"/>
</dbReference>
<evidence type="ECO:0000256" key="7">
    <source>
        <dbReference type="ARBA" id="ARBA00022679"/>
    </source>
</evidence>
<evidence type="ECO:0000313" key="19">
    <source>
        <dbReference type="Proteomes" id="UP001346149"/>
    </source>
</evidence>
<evidence type="ECO:0000256" key="3">
    <source>
        <dbReference type="ARBA" id="ARBA00006779"/>
    </source>
</evidence>
<evidence type="ECO:0000256" key="16">
    <source>
        <dbReference type="SAM" id="Phobius"/>
    </source>
</evidence>
<dbReference type="Pfam" id="PF06454">
    <property type="entry name" value="THH1_TOM1-3_dom"/>
    <property type="match status" value="1"/>
</dbReference>
<dbReference type="PROSITE" id="PS00379">
    <property type="entry name" value="CDP_ALCOHOL_P_TRANSF"/>
    <property type="match status" value="1"/>
</dbReference>
<comment type="cofactor">
    <cofactor evidence="1">
        <name>Mn(2+)</name>
        <dbReference type="ChEBI" id="CHEBI:29035"/>
    </cofactor>
</comment>
<dbReference type="InterPro" id="IPR043130">
    <property type="entry name" value="CDP-OH_PTrfase_TM_dom"/>
</dbReference>
<evidence type="ECO:0000256" key="10">
    <source>
        <dbReference type="ARBA" id="ARBA00022989"/>
    </source>
</evidence>
<keyword evidence="14" id="KW-1208">Phospholipid metabolism</keyword>
<keyword evidence="12 16" id="KW-0472">Membrane</keyword>
<dbReference type="FunFam" id="1.20.120.1760:FF:000020">
    <property type="entry name" value="cardiolipin synthase (CMP-forming), mitochondrial"/>
    <property type="match status" value="1"/>
</dbReference>
<dbReference type="InterPro" id="IPR040226">
    <property type="entry name" value="THH1/TOM1/TOM3"/>
</dbReference>
<keyword evidence="19" id="KW-1185">Reference proteome</keyword>